<dbReference type="EMBL" id="KE346360">
    <property type="protein sequence ID" value="KJE88453.1"/>
    <property type="molecule type" value="Genomic_DNA"/>
</dbReference>
<evidence type="ECO:0000313" key="9">
    <source>
        <dbReference type="EMBL" id="KJE88453.1"/>
    </source>
</evidence>
<keyword evidence="5 6" id="KW-0539">Nucleus</keyword>
<evidence type="ECO:0000256" key="3">
    <source>
        <dbReference type="ARBA" id="ARBA00014804"/>
    </source>
</evidence>
<dbReference type="GO" id="GO:0006261">
    <property type="term" value="P:DNA-templated DNA replication"/>
    <property type="evidence" value="ECO:0007669"/>
    <property type="project" value="InterPro"/>
</dbReference>
<dbReference type="GO" id="GO:0000811">
    <property type="term" value="C:GINS complex"/>
    <property type="evidence" value="ECO:0007669"/>
    <property type="project" value="UniProtKB-UniRule"/>
</dbReference>
<dbReference type="eggNOG" id="KOG3176">
    <property type="taxonomic scope" value="Eukaryota"/>
</dbReference>
<dbReference type="InterPro" id="IPR031633">
    <property type="entry name" value="SLD5_C"/>
</dbReference>
<dbReference type="InterPro" id="IPR021151">
    <property type="entry name" value="GINS_A"/>
</dbReference>
<evidence type="ECO:0000256" key="6">
    <source>
        <dbReference type="PIRNR" id="PIRNR007764"/>
    </source>
</evidence>
<dbReference type="STRING" id="595528.A0A0D2WHX9"/>
<comment type="function">
    <text evidence="6">The GINS complex plays an essential role in the initiation of DNA replication.</text>
</comment>
<dbReference type="CDD" id="cd11711">
    <property type="entry name" value="GINS_A_Sld5"/>
    <property type="match status" value="1"/>
</dbReference>
<dbReference type="Pfam" id="PF16922">
    <property type="entry name" value="SLD5_C"/>
    <property type="match status" value="1"/>
</dbReference>
<comment type="similarity">
    <text evidence="2 6">Belongs to the GINS4/SLD5 family.</text>
</comment>
<evidence type="ECO:0000256" key="2">
    <source>
        <dbReference type="ARBA" id="ARBA00008187"/>
    </source>
</evidence>
<keyword evidence="10" id="KW-1185">Reference proteome</keyword>
<dbReference type="Proteomes" id="UP000008743">
    <property type="component" value="Unassembled WGS sequence"/>
</dbReference>
<evidence type="ECO:0000256" key="5">
    <source>
        <dbReference type="ARBA" id="ARBA00023242"/>
    </source>
</evidence>
<dbReference type="Pfam" id="PF05916">
    <property type="entry name" value="Sld5"/>
    <property type="match status" value="1"/>
</dbReference>
<dbReference type="InterPro" id="IPR038749">
    <property type="entry name" value="Sld5_GINS_A"/>
</dbReference>
<dbReference type="InterPro" id="IPR036224">
    <property type="entry name" value="GINS_bundle-like_dom_sf"/>
</dbReference>
<protein>
    <recommendedName>
        <fullName evidence="3 6">DNA replication complex GINS protein SLD5</fullName>
    </recommendedName>
</protein>
<sequence length="213" mass="24829">MFQDDLDDSAFDAELNNDVRRLKQSWLNEKNAPEILQFESELVKDLTDNVQTQIRQLSEIQSSDVMTAFANNLKRMEYDRLLFVIRSYLRTRLTKIQRHAMYILSSAEMRQRLSPEELRFTHSYVTLSEQHYSNSCLHDFPEMIQRLDEKGMIPEPDLQTHVFCKVMEDVGDVEIERADVSGVNSVTLLKGDQFLLRYEPIRPLVANGSVVLL</sequence>
<name>A0A0D2WHX9_CAPO3</name>
<dbReference type="FunCoup" id="A0A0D2WHX9">
    <property type="interactions" value="425"/>
</dbReference>
<keyword evidence="4 6" id="KW-0235">DNA replication</keyword>
<dbReference type="RefSeq" id="XP_004364980.1">
    <property type="nucleotide sequence ID" value="XM_004364923.2"/>
</dbReference>
<evidence type="ECO:0000256" key="1">
    <source>
        <dbReference type="ARBA" id="ARBA00004123"/>
    </source>
</evidence>
<dbReference type="CDD" id="cd21692">
    <property type="entry name" value="GINS_B_Sld5"/>
    <property type="match status" value="1"/>
</dbReference>
<dbReference type="AlphaFoldDB" id="A0A0D2WHX9"/>
<dbReference type="GO" id="GO:0000727">
    <property type="term" value="P:double-strand break repair via break-induced replication"/>
    <property type="evidence" value="ECO:0007669"/>
    <property type="project" value="TreeGrafter"/>
</dbReference>
<dbReference type="PhylomeDB" id="A0A0D2WHX9"/>
<dbReference type="PIRSF" id="PIRSF007764">
    <property type="entry name" value="Sld5"/>
    <property type="match status" value="1"/>
</dbReference>
<dbReference type="Gene3D" id="1.20.58.1030">
    <property type="match status" value="1"/>
</dbReference>
<dbReference type="PANTHER" id="PTHR21206">
    <property type="entry name" value="SLD5 PROTEIN"/>
    <property type="match status" value="1"/>
</dbReference>
<evidence type="ECO:0000256" key="4">
    <source>
        <dbReference type="ARBA" id="ARBA00022705"/>
    </source>
</evidence>
<dbReference type="PANTHER" id="PTHR21206:SF0">
    <property type="entry name" value="DNA REPLICATION COMPLEX GINS PROTEIN SLD5"/>
    <property type="match status" value="1"/>
</dbReference>
<proteinExistence type="inferred from homology"/>
<evidence type="ECO:0000259" key="8">
    <source>
        <dbReference type="Pfam" id="PF16922"/>
    </source>
</evidence>
<reference evidence="10" key="1">
    <citation type="submission" date="2011-02" db="EMBL/GenBank/DDBJ databases">
        <title>The Genome Sequence of Capsaspora owczarzaki ATCC 30864.</title>
        <authorList>
            <person name="Russ C."/>
            <person name="Cuomo C."/>
            <person name="Burger G."/>
            <person name="Gray M.W."/>
            <person name="Holland P.W.H."/>
            <person name="King N."/>
            <person name="Lang F.B.F."/>
            <person name="Roger A.J."/>
            <person name="Ruiz-Trillo I."/>
            <person name="Young S.K."/>
            <person name="Zeng Q."/>
            <person name="Gargeya S."/>
            <person name="Alvarado L."/>
            <person name="Berlin A."/>
            <person name="Chapman S.B."/>
            <person name="Chen Z."/>
            <person name="Freedman E."/>
            <person name="Gellesch M."/>
            <person name="Goldberg J."/>
            <person name="Griggs A."/>
            <person name="Gujja S."/>
            <person name="Heilman E."/>
            <person name="Heiman D."/>
            <person name="Howarth C."/>
            <person name="Mehta T."/>
            <person name="Neiman D."/>
            <person name="Pearson M."/>
            <person name="Roberts A."/>
            <person name="Saif S."/>
            <person name="Shea T."/>
            <person name="Shenoy N."/>
            <person name="Sisk P."/>
            <person name="Stolte C."/>
            <person name="Sykes S."/>
            <person name="White J."/>
            <person name="Yandava C."/>
            <person name="Haas B."/>
            <person name="Nusbaum C."/>
            <person name="Birren B."/>
        </authorList>
    </citation>
    <scope>NUCLEOTIDE SEQUENCE</scope>
    <source>
        <strain evidence="10">ATCC 30864</strain>
    </source>
</reference>
<gene>
    <name evidence="9" type="ORF">CAOG_000109</name>
</gene>
<dbReference type="InterPro" id="IPR008591">
    <property type="entry name" value="GINS_Sld5"/>
</dbReference>
<feature type="domain" description="GINS subunit" evidence="7">
    <location>
        <begin position="75"/>
        <end position="134"/>
    </location>
</feature>
<organism evidence="9 10">
    <name type="scientific">Capsaspora owczarzaki (strain ATCC 30864)</name>
    <dbReference type="NCBI Taxonomy" id="595528"/>
    <lineage>
        <taxon>Eukaryota</taxon>
        <taxon>Filasterea</taxon>
        <taxon>Capsaspora</taxon>
    </lineage>
</organism>
<accession>A0A0D2WHX9</accession>
<dbReference type="OrthoDB" id="338231at2759"/>
<comment type="subcellular location">
    <subcellularLocation>
        <location evidence="1 6">Nucleus</location>
    </subcellularLocation>
</comment>
<dbReference type="SUPFAM" id="SSF158573">
    <property type="entry name" value="GINS helical bundle-like"/>
    <property type="match status" value="1"/>
</dbReference>
<evidence type="ECO:0000259" key="7">
    <source>
        <dbReference type="Pfam" id="PF05916"/>
    </source>
</evidence>
<feature type="domain" description="DNA replication complex GINS protein SLD5 C-terminal" evidence="8">
    <location>
        <begin position="156"/>
        <end position="213"/>
    </location>
</feature>
<evidence type="ECO:0000313" key="10">
    <source>
        <dbReference type="Proteomes" id="UP000008743"/>
    </source>
</evidence>
<dbReference type="SUPFAM" id="SSF160059">
    <property type="entry name" value="PriA/YqbF domain"/>
    <property type="match status" value="1"/>
</dbReference>
<dbReference type="OMA" id="ILETAWI"/>
<dbReference type="InParanoid" id="A0A0D2WHX9"/>